<dbReference type="Proteomes" id="UP000694287">
    <property type="component" value="Unassembled WGS sequence"/>
</dbReference>
<feature type="transmembrane region" description="Helical" evidence="1">
    <location>
        <begin position="167"/>
        <end position="188"/>
    </location>
</feature>
<evidence type="ECO:0000313" key="3">
    <source>
        <dbReference type="Proteomes" id="UP000694287"/>
    </source>
</evidence>
<evidence type="ECO:0000313" key="2">
    <source>
        <dbReference type="EMBL" id="MBW0135138.1"/>
    </source>
</evidence>
<keyword evidence="1" id="KW-1133">Transmembrane helix</keyword>
<feature type="transmembrane region" description="Helical" evidence="1">
    <location>
        <begin position="437"/>
        <end position="464"/>
    </location>
</feature>
<dbReference type="RefSeq" id="WP_218600875.1">
    <property type="nucleotide sequence ID" value="NZ_JADQDJ010000005.1"/>
</dbReference>
<feature type="transmembrane region" description="Helical" evidence="1">
    <location>
        <begin position="125"/>
        <end position="147"/>
    </location>
</feature>
<keyword evidence="3" id="KW-1185">Reference proteome</keyword>
<accession>A0ABS6US96</accession>
<gene>
    <name evidence="2" type="ORF">I4I81_12860</name>
</gene>
<reference evidence="2 3" key="1">
    <citation type="submission" date="2020-11" db="EMBL/GenBank/DDBJ databases">
        <title>Pseudonocardia abyssalis sp. nov. and Pseudonocardia oceani sp. nov., description and phylogenomic analysis of two novel actinomycetes isolated from the deep Southern Ocean.</title>
        <authorList>
            <person name="Parra J."/>
        </authorList>
    </citation>
    <scope>NUCLEOTIDE SEQUENCE [LARGE SCALE GENOMIC DNA]</scope>
    <source>
        <strain evidence="2 3">KRD-168</strain>
    </source>
</reference>
<organism evidence="2 3">
    <name type="scientific">Pseudonocardia abyssalis</name>
    <dbReference type="NCBI Taxonomy" id="2792008"/>
    <lineage>
        <taxon>Bacteria</taxon>
        <taxon>Bacillati</taxon>
        <taxon>Actinomycetota</taxon>
        <taxon>Actinomycetes</taxon>
        <taxon>Pseudonocardiales</taxon>
        <taxon>Pseudonocardiaceae</taxon>
        <taxon>Pseudonocardia</taxon>
    </lineage>
</organism>
<evidence type="ECO:0000256" key="1">
    <source>
        <dbReference type="SAM" id="Phobius"/>
    </source>
</evidence>
<dbReference type="EMBL" id="JADQDK010000001">
    <property type="protein sequence ID" value="MBW0135138.1"/>
    <property type="molecule type" value="Genomic_DNA"/>
</dbReference>
<keyword evidence="1" id="KW-0812">Transmembrane</keyword>
<name>A0ABS6US96_9PSEU</name>
<comment type="caution">
    <text evidence="2">The sequence shown here is derived from an EMBL/GenBank/DDBJ whole genome shotgun (WGS) entry which is preliminary data.</text>
</comment>
<proteinExistence type="predicted"/>
<feature type="transmembrane region" description="Helical" evidence="1">
    <location>
        <begin position="28"/>
        <end position="58"/>
    </location>
</feature>
<dbReference type="InterPro" id="IPR025498">
    <property type="entry name" value="DUF4389"/>
</dbReference>
<keyword evidence="1" id="KW-0472">Membrane</keyword>
<sequence length="470" mass="48847">MASVITGPVRVSARLDAPLSRWLWLVKWLLVLPHVIVLVGLWTAFAVLSVVAFFAILFTGHYPRAMFDFNVGVLRWSWRVAYYTYGALGTDRYPPFTLAAVPDYPATLDVAYPEHLSRGLVLVKWWLLALPHYIVLAFFVGGGSYVATRGADTSGSWGPTALSTGGGLIGLLALIAGVALLFTGRYPRGVFDLLLGMQRWVLRVAAYSALMTDVYPPFRLDMGGSETSALSVPPVRAAAPGPVEPPPGPTWSAGRIATVVVGSILLVTGAGTAVGATAVLAADTAGRGADGFVQVPAQTVAGSGHALVFDPFELESDLGAPQLGAVVGDVRIGATAAQEVFVGLGPAGAVEGYLTGVRRDRVVTLEPGRDAVLDRLPGGAPATAPAAQTFWAESAAGPGAQELTWTVAEGRWAVVVMNADGSSPVVADLSLGATAPWLGWVWIGMYIGAALGLVGGAVLVLLAVRRGGTV</sequence>
<dbReference type="Pfam" id="PF14333">
    <property type="entry name" value="DUF4389"/>
    <property type="match status" value="2"/>
</dbReference>
<protein>
    <submittedName>
        <fullName evidence="2">DUF4389 domain-containing protein</fullName>
    </submittedName>
</protein>